<feature type="region of interest" description="Disordered" evidence="1">
    <location>
        <begin position="1"/>
        <end position="83"/>
    </location>
</feature>
<evidence type="ECO:0000256" key="1">
    <source>
        <dbReference type="SAM" id="MobiDB-lite"/>
    </source>
</evidence>
<keyword evidence="2" id="KW-0378">Hydrolase</keyword>
<protein>
    <submittedName>
        <fullName evidence="2">Phosphoribosyl-AMP cyclohydrolase</fullName>
        <ecNumber evidence="2">3.5.4.19</ecNumber>
    </submittedName>
</protein>
<dbReference type="EC" id="3.5.4.19" evidence="2"/>
<feature type="non-terminal residue" evidence="2">
    <location>
        <position position="1"/>
    </location>
</feature>
<dbReference type="AlphaFoldDB" id="A0A6J4H9C9"/>
<name>A0A6J4H9C9_9ACTN</name>
<dbReference type="GO" id="GO:0004635">
    <property type="term" value="F:phosphoribosyl-AMP cyclohydrolase activity"/>
    <property type="evidence" value="ECO:0007669"/>
    <property type="project" value="UniProtKB-EC"/>
</dbReference>
<organism evidence="2">
    <name type="scientific">uncultured Acidimicrobiales bacterium</name>
    <dbReference type="NCBI Taxonomy" id="310071"/>
    <lineage>
        <taxon>Bacteria</taxon>
        <taxon>Bacillati</taxon>
        <taxon>Actinomycetota</taxon>
        <taxon>Acidimicrobiia</taxon>
        <taxon>Acidimicrobiales</taxon>
        <taxon>environmental samples</taxon>
    </lineage>
</organism>
<evidence type="ECO:0000313" key="2">
    <source>
        <dbReference type="EMBL" id="CAA9216151.1"/>
    </source>
</evidence>
<reference evidence="2" key="1">
    <citation type="submission" date="2020-02" db="EMBL/GenBank/DDBJ databases">
        <authorList>
            <person name="Meier V. D."/>
        </authorList>
    </citation>
    <scope>NUCLEOTIDE SEQUENCE</scope>
    <source>
        <strain evidence="2">AVDCRST_MAG20</strain>
    </source>
</reference>
<feature type="compositionally biased region" description="Basic and acidic residues" evidence="1">
    <location>
        <begin position="42"/>
        <end position="57"/>
    </location>
</feature>
<feature type="compositionally biased region" description="Basic residues" evidence="1">
    <location>
        <begin position="7"/>
        <end position="25"/>
    </location>
</feature>
<proteinExistence type="predicted"/>
<gene>
    <name evidence="2" type="ORF">AVDCRST_MAG20-381</name>
</gene>
<feature type="non-terminal residue" evidence="2">
    <location>
        <position position="122"/>
    </location>
</feature>
<accession>A0A6J4H9C9</accession>
<sequence length="122" mass="13172">ASDHPHPGLRGRARPREVRRRRARARDRAGPRGRPGADDGVDERRHVGPDPGHRADGVLEPLAPGGVGQGGDERGPPVGPGGVLRLRRRHAAVPGRAGGPRRLPHRRAQLLLPCLRDCRRAV</sequence>
<dbReference type="EMBL" id="CADCSY010000017">
    <property type="protein sequence ID" value="CAA9216151.1"/>
    <property type="molecule type" value="Genomic_DNA"/>
</dbReference>